<dbReference type="GO" id="GO:0000160">
    <property type="term" value="P:phosphorelay signal transduction system"/>
    <property type="evidence" value="ECO:0007669"/>
    <property type="project" value="UniProtKB-KW"/>
</dbReference>
<gene>
    <name evidence="5" type="ORF">SAMN05428998_12049</name>
</gene>
<dbReference type="Gene3D" id="3.40.50.2300">
    <property type="match status" value="1"/>
</dbReference>
<organism evidence="5 6">
    <name type="scientific">Tistlia consotensis USBA 355</name>
    <dbReference type="NCBI Taxonomy" id="560819"/>
    <lineage>
        <taxon>Bacteria</taxon>
        <taxon>Pseudomonadati</taxon>
        <taxon>Pseudomonadota</taxon>
        <taxon>Alphaproteobacteria</taxon>
        <taxon>Rhodospirillales</taxon>
        <taxon>Rhodovibrionaceae</taxon>
        <taxon>Tistlia</taxon>
    </lineage>
</organism>
<dbReference type="SUPFAM" id="SSF52172">
    <property type="entry name" value="CheY-like"/>
    <property type="match status" value="1"/>
</dbReference>
<feature type="modified residue" description="4-aspartylphosphate" evidence="3">
    <location>
        <position position="53"/>
    </location>
</feature>
<evidence type="ECO:0000256" key="3">
    <source>
        <dbReference type="PROSITE-ProRule" id="PRU00169"/>
    </source>
</evidence>
<dbReference type="InterPro" id="IPR001789">
    <property type="entry name" value="Sig_transdc_resp-reg_receiver"/>
</dbReference>
<keyword evidence="2" id="KW-0902">Two-component regulatory system</keyword>
<reference evidence="5 6" key="1">
    <citation type="submission" date="2017-04" db="EMBL/GenBank/DDBJ databases">
        <authorList>
            <person name="Afonso C.L."/>
            <person name="Miller P.J."/>
            <person name="Scott M.A."/>
            <person name="Spackman E."/>
            <person name="Goraichik I."/>
            <person name="Dimitrov K.M."/>
            <person name="Suarez D.L."/>
            <person name="Swayne D.E."/>
        </authorList>
    </citation>
    <scope>NUCLEOTIDE SEQUENCE [LARGE SCALE GENOMIC DNA]</scope>
    <source>
        <strain evidence="5 6">USBA 355</strain>
    </source>
</reference>
<dbReference type="EMBL" id="FWZX01000020">
    <property type="protein sequence ID" value="SMF55343.1"/>
    <property type="molecule type" value="Genomic_DNA"/>
</dbReference>
<keyword evidence="6" id="KW-1185">Reference proteome</keyword>
<protein>
    <submittedName>
        <fullName evidence="5">Response regulator receiver domain-containing protein</fullName>
    </submittedName>
</protein>
<name>A0A1Y6CD15_9PROT</name>
<keyword evidence="1 3" id="KW-0597">Phosphoprotein</keyword>
<dbReference type="SMART" id="SM00448">
    <property type="entry name" value="REC"/>
    <property type="match status" value="1"/>
</dbReference>
<proteinExistence type="predicted"/>
<dbReference type="PANTHER" id="PTHR44591">
    <property type="entry name" value="STRESS RESPONSE REGULATOR PROTEIN 1"/>
    <property type="match status" value="1"/>
</dbReference>
<evidence type="ECO:0000256" key="2">
    <source>
        <dbReference type="ARBA" id="ARBA00023012"/>
    </source>
</evidence>
<sequence>MAATVLIAEDEPNLVESLSFILRREGCEVSAVFDGEAVLERLRDGLPDVLVLDVMLPKRNGFDVLKAIRSDPRLTGIPVLVLTAKGQERDRKTAEQLGADAFVTKPFSNRDVVDRIKRLAGL</sequence>
<feature type="domain" description="Response regulatory" evidence="4">
    <location>
        <begin position="4"/>
        <end position="120"/>
    </location>
</feature>
<evidence type="ECO:0000313" key="6">
    <source>
        <dbReference type="Proteomes" id="UP000192917"/>
    </source>
</evidence>
<dbReference type="STRING" id="560819.SAMN05428998_12049"/>
<accession>A0A1Y6CD15</accession>
<evidence type="ECO:0000256" key="1">
    <source>
        <dbReference type="ARBA" id="ARBA00022553"/>
    </source>
</evidence>
<dbReference type="InterPro" id="IPR011006">
    <property type="entry name" value="CheY-like_superfamily"/>
</dbReference>
<dbReference type="Pfam" id="PF00072">
    <property type="entry name" value="Response_reg"/>
    <property type="match status" value="1"/>
</dbReference>
<dbReference type="RefSeq" id="WP_085124669.1">
    <property type="nucleotide sequence ID" value="NZ_FWZX01000020.1"/>
</dbReference>
<dbReference type="Proteomes" id="UP000192917">
    <property type="component" value="Unassembled WGS sequence"/>
</dbReference>
<evidence type="ECO:0000259" key="4">
    <source>
        <dbReference type="PROSITE" id="PS50110"/>
    </source>
</evidence>
<dbReference type="AlphaFoldDB" id="A0A1Y6CD15"/>
<dbReference type="PANTHER" id="PTHR44591:SF14">
    <property type="entry name" value="PROTEIN PILG"/>
    <property type="match status" value="1"/>
</dbReference>
<dbReference type="PROSITE" id="PS50110">
    <property type="entry name" value="RESPONSE_REGULATORY"/>
    <property type="match status" value="1"/>
</dbReference>
<dbReference type="InterPro" id="IPR050595">
    <property type="entry name" value="Bact_response_regulator"/>
</dbReference>
<evidence type="ECO:0000313" key="5">
    <source>
        <dbReference type="EMBL" id="SMF55343.1"/>
    </source>
</evidence>